<feature type="compositionally biased region" description="Basic and acidic residues" evidence="1">
    <location>
        <begin position="485"/>
        <end position="496"/>
    </location>
</feature>
<feature type="region of interest" description="Disordered" evidence="1">
    <location>
        <begin position="435"/>
        <end position="528"/>
    </location>
</feature>
<keyword evidence="4" id="KW-1185">Reference proteome</keyword>
<evidence type="ECO:0000256" key="1">
    <source>
        <dbReference type="SAM" id="MobiDB-lite"/>
    </source>
</evidence>
<feature type="compositionally biased region" description="Polar residues" evidence="1">
    <location>
        <begin position="1209"/>
        <end position="1233"/>
    </location>
</feature>
<dbReference type="InterPro" id="IPR037746">
    <property type="entry name" value="Dok-7"/>
</dbReference>
<dbReference type="InterPro" id="IPR037748">
    <property type="entry name" value="Dok-7_PTB"/>
</dbReference>
<dbReference type="GO" id="GO:0007528">
    <property type="term" value="P:neuromuscular junction development"/>
    <property type="evidence" value="ECO:0007669"/>
    <property type="project" value="TreeGrafter"/>
</dbReference>
<dbReference type="SUPFAM" id="SSF50729">
    <property type="entry name" value="PH domain-like"/>
    <property type="match status" value="2"/>
</dbReference>
<feature type="compositionally biased region" description="Polar residues" evidence="1">
    <location>
        <begin position="497"/>
        <end position="512"/>
    </location>
</feature>
<dbReference type="PANTHER" id="PTHR21636:SF2">
    <property type="entry name" value="PROTEIN DOK-7"/>
    <property type="match status" value="1"/>
</dbReference>
<feature type="compositionally biased region" description="Basic and acidic residues" evidence="1">
    <location>
        <begin position="670"/>
        <end position="680"/>
    </location>
</feature>
<dbReference type="GeneID" id="109485483"/>
<dbReference type="GO" id="GO:0019901">
    <property type="term" value="F:protein kinase binding"/>
    <property type="evidence" value="ECO:0007669"/>
    <property type="project" value="InterPro"/>
</dbReference>
<dbReference type="OrthoDB" id="10017648at2759"/>
<evidence type="ECO:0000259" key="2">
    <source>
        <dbReference type="PROSITE" id="PS50003"/>
    </source>
</evidence>
<dbReference type="PROSITE" id="PS50003">
    <property type="entry name" value="PH_DOMAIN"/>
    <property type="match status" value="1"/>
</dbReference>
<dbReference type="KEGG" id="bbel:109485483"/>
<feature type="region of interest" description="Disordered" evidence="1">
    <location>
        <begin position="589"/>
        <end position="628"/>
    </location>
</feature>
<feature type="region of interest" description="Disordered" evidence="1">
    <location>
        <begin position="265"/>
        <end position="317"/>
    </location>
</feature>
<dbReference type="SMART" id="SM01244">
    <property type="entry name" value="IRS"/>
    <property type="match status" value="1"/>
</dbReference>
<evidence type="ECO:0000259" key="3">
    <source>
        <dbReference type="PROSITE" id="PS51064"/>
    </source>
</evidence>
<gene>
    <name evidence="5" type="primary">LOC109485483</name>
</gene>
<dbReference type="Proteomes" id="UP000515135">
    <property type="component" value="Unplaced"/>
</dbReference>
<dbReference type="RefSeq" id="XP_019644710.1">
    <property type="nucleotide sequence ID" value="XM_019789151.1"/>
</dbReference>
<dbReference type="Pfam" id="PF00169">
    <property type="entry name" value="PH"/>
    <property type="match status" value="1"/>
</dbReference>
<feature type="compositionally biased region" description="Basic residues" evidence="1">
    <location>
        <begin position="1180"/>
        <end position="1193"/>
    </location>
</feature>
<dbReference type="PANTHER" id="PTHR21636">
    <property type="entry name" value="PROTEIN DOK-7"/>
    <property type="match status" value="1"/>
</dbReference>
<feature type="compositionally biased region" description="Basic and acidic residues" evidence="1">
    <location>
        <begin position="395"/>
        <end position="404"/>
    </location>
</feature>
<feature type="compositionally biased region" description="Low complexity" evidence="1">
    <location>
        <begin position="604"/>
        <end position="619"/>
    </location>
</feature>
<feature type="compositionally biased region" description="Acidic residues" evidence="1">
    <location>
        <begin position="469"/>
        <end position="484"/>
    </location>
</feature>
<dbReference type="InterPro" id="IPR011993">
    <property type="entry name" value="PH-like_dom_sf"/>
</dbReference>
<feature type="compositionally biased region" description="Polar residues" evidence="1">
    <location>
        <begin position="1056"/>
        <end position="1069"/>
    </location>
</feature>
<accession>A0A6P4ZU66</accession>
<feature type="domain" description="IRS-type PTB" evidence="3">
    <location>
        <begin position="105"/>
        <end position="210"/>
    </location>
</feature>
<feature type="compositionally biased region" description="Low complexity" evidence="1">
    <location>
        <begin position="1196"/>
        <end position="1208"/>
    </location>
</feature>
<name>A0A6P4ZU66_BRABE</name>
<protein>
    <submittedName>
        <fullName evidence="5">Uncharacterized protein LOC109485483 isoform X1</fullName>
    </submittedName>
</protein>
<dbReference type="PROSITE" id="PS51064">
    <property type="entry name" value="IRS_PTB"/>
    <property type="match status" value="1"/>
</dbReference>
<proteinExistence type="predicted"/>
<evidence type="ECO:0000313" key="5">
    <source>
        <dbReference type="RefSeq" id="XP_019644710.1"/>
    </source>
</evidence>
<dbReference type="InterPro" id="IPR001849">
    <property type="entry name" value="PH_domain"/>
</dbReference>
<feature type="region of interest" description="Disordered" evidence="1">
    <location>
        <begin position="670"/>
        <end position="695"/>
    </location>
</feature>
<dbReference type="Pfam" id="PF02174">
    <property type="entry name" value="IRS"/>
    <property type="match status" value="1"/>
</dbReference>
<feature type="domain" description="PH" evidence="2">
    <location>
        <begin position="4"/>
        <end position="109"/>
    </location>
</feature>
<feature type="region of interest" description="Disordered" evidence="1">
    <location>
        <begin position="996"/>
        <end position="1018"/>
    </location>
</feature>
<dbReference type="Gene3D" id="2.30.29.30">
    <property type="entry name" value="Pleckstrin-homology domain (PH domain)/Phosphotyrosine-binding domain (PTB)"/>
    <property type="match status" value="2"/>
</dbReference>
<feature type="compositionally biased region" description="Low complexity" evidence="1">
    <location>
        <begin position="265"/>
        <end position="274"/>
    </location>
</feature>
<sequence>MADIAILEGFLKHRDGRKWKQRWCVLKRSSPIADRLSMTLYKDRADKNKDGREKATHSLEDFCGIESGLVVDGVSHVMAIVCQQRVLLLAFESREKMLVWELKIRSTIGEAWRFPVVIPSGSKFPTGPAMLHFYSNYFCLTHGVPPKLLWCWQLQGIRRYGAIAGGFSFEAGSKCGKGSGLFYIHTEEADSLQMLFNCVASGVPPPRMDLRGSLSHHPSTGVSPRVTVSPAHHRWLTGHQESVASEGIYTRYLGCSEDSLSLSSASSGASYGHATELTSESSSPVLRRNFSRKSYEHLNQDSNRSSSSSPKHLYDTPNKAKELYDTPRMHHAEIGIVRPMSQSQDMDQPFAMSSEEDLPLKVDSRSQSVGAVNYDVPKNLTKLAEKIPAVPSQGQDDHSHRRDTISSSDYMELGSDGASSLSDMKSLTDSAIDTASFSTDQDKRKSPDPDTADEVFECSDGTLKKDNSDGEEDTSECGDMDEDLDKLKQGDEKDQRITSPASPVPSSESGRGSQYEMMTPPGSVTGDSAIMEEEGMIGTYGTMAENQGHARQHSLKAYLQMKPMRSHSIGGAVGRKDGPEQWYQVPRELCSPTVGRRGQGRPLSRASSDETSSSSSPKSVPREGLVQEPLYQVPRKLCSMGQEEATGEDIYDNVAMKRWQLLKEKVLKEQEAEKEAEESAQRATQSHGGPVSSYEDMQPAMEKEAAVQERPKGAEGVHVAESYEAMEPRNISKNVPVMKESYESMVPGLKQQPAKGVEEEEGPQYENLPFWQQQKQQQLAMEAAQGQAEKSPINYEMMDVQFDEMPMADTYGAILGKTPVVEETYQVCPKGSLGGMSYEDMQPSILKKDPFCLLNPTPSSTGDSSKEFFTLPGRKVSHDSHESTDKFKTLKTFKGVPSPSLKRKVLPKELQGEYENVAGLIRGTQGLNIQGKGNGYEVMEVSNKGKTEMPSSDISAEIYQNLPSLTTYKEGQKSTLKDIPAKEQYELMATLKEMEDYEKSHNSKGQKSTGGGVNNSKKRGAYMDMAQKVQKSSGKPRLQQLQGDLDDILSGETETDPTSPKLTRASSAPTKRISVKDAAQMYEVMTPNQSAEASQYRERCHTDPASPKPRSLKGTDSSFNYEVMNPEVTHAGDVLQRRHTDPPSGTPEKCTKEDVSQFPLKGSGKKKKHESSACTIERPRHGKSYGKVNRGKILKGGISESESESSGSQASINTQNTESGTMSPPTSPSHNPTAAQRLDIARSMAGSSGAMHSYMNIPPVSETEPTYMNLPSSHQHSAIVPEANYMNIPKSTEHIRKQLNYLSLDVYSMGGGWRPGRGTQPRTLRSTSRPHSLPIRLDYSMLFTPEKNCSKITVTSDKSTNRFELLIDGQSTSVLHGIHVMMR</sequence>
<feature type="region of interest" description="Disordered" evidence="1">
    <location>
        <begin position="1047"/>
        <end position="1073"/>
    </location>
</feature>
<dbReference type="CDD" id="cd13165">
    <property type="entry name" value="PTB_DOK7"/>
    <property type="match status" value="1"/>
</dbReference>
<feature type="region of interest" description="Disordered" evidence="1">
    <location>
        <begin position="1087"/>
        <end position="1233"/>
    </location>
</feature>
<feature type="region of interest" description="Disordered" evidence="1">
    <location>
        <begin position="387"/>
        <end position="423"/>
    </location>
</feature>
<reference evidence="5" key="1">
    <citation type="submission" date="2025-08" db="UniProtKB">
        <authorList>
            <consortium name="RefSeq"/>
        </authorList>
    </citation>
    <scope>IDENTIFICATION</scope>
    <source>
        <tissue evidence="5">Gonad</tissue>
    </source>
</reference>
<dbReference type="SMART" id="SM00233">
    <property type="entry name" value="PH"/>
    <property type="match status" value="1"/>
</dbReference>
<organism evidence="4 5">
    <name type="scientific">Branchiostoma belcheri</name>
    <name type="common">Amphioxus</name>
    <dbReference type="NCBI Taxonomy" id="7741"/>
    <lineage>
        <taxon>Eukaryota</taxon>
        <taxon>Metazoa</taxon>
        <taxon>Chordata</taxon>
        <taxon>Cephalochordata</taxon>
        <taxon>Leptocardii</taxon>
        <taxon>Amphioxiformes</taxon>
        <taxon>Branchiostomatidae</taxon>
        <taxon>Branchiostoma</taxon>
    </lineage>
</organism>
<evidence type="ECO:0000313" key="4">
    <source>
        <dbReference type="Proteomes" id="UP000515135"/>
    </source>
</evidence>
<dbReference type="InterPro" id="IPR002404">
    <property type="entry name" value="IRS_PTB"/>
</dbReference>